<dbReference type="InterPro" id="IPR043129">
    <property type="entry name" value="ATPase_NBD"/>
</dbReference>
<keyword evidence="8" id="KW-1185">Reference proteome</keyword>
<organism evidence="7 8">
    <name type="scientific">Desemzia incerta</name>
    <dbReference type="NCBI Taxonomy" id="82801"/>
    <lineage>
        <taxon>Bacteria</taxon>
        <taxon>Bacillati</taxon>
        <taxon>Bacillota</taxon>
        <taxon>Bacilli</taxon>
        <taxon>Lactobacillales</taxon>
        <taxon>Carnobacteriaceae</taxon>
        <taxon>Desemzia</taxon>
    </lineage>
</organism>
<dbReference type="Gene3D" id="1.10.3210.10">
    <property type="entry name" value="Hypothetical protein af1432"/>
    <property type="match status" value="1"/>
</dbReference>
<feature type="domain" description="Ppx/GppA phosphatase N-terminal" evidence="5">
    <location>
        <begin position="19"/>
        <end position="305"/>
    </location>
</feature>
<evidence type="ECO:0000259" key="5">
    <source>
        <dbReference type="Pfam" id="PF02541"/>
    </source>
</evidence>
<dbReference type="SUPFAM" id="SSF53067">
    <property type="entry name" value="Actin-like ATPase domain"/>
    <property type="match status" value="2"/>
</dbReference>
<comment type="catalytic activity">
    <reaction evidence="4">
        <text>[phosphate](n) + H2O = [phosphate](n-1) + phosphate + H(+)</text>
        <dbReference type="Rhea" id="RHEA:21528"/>
        <dbReference type="Rhea" id="RHEA-COMP:9859"/>
        <dbReference type="Rhea" id="RHEA-COMP:14279"/>
        <dbReference type="ChEBI" id="CHEBI:15377"/>
        <dbReference type="ChEBI" id="CHEBI:15378"/>
        <dbReference type="ChEBI" id="CHEBI:16838"/>
        <dbReference type="ChEBI" id="CHEBI:43474"/>
        <dbReference type="EC" id="3.6.1.11"/>
    </reaction>
</comment>
<dbReference type="EC" id="3.6.1.11" evidence="2"/>
<dbReference type="STRING" id="82801.SAMN04488506_0131"/>
<proteinExistence type="inferred from homology"/>
<dbReference type="SUPFAM" id="SSF109604">
    <property type="entry name" value="HD-domain/PDEase-like"/>
    <property type="match status" value="1"/>
</dbReference>
<protein>
    <recommendedName>
        <fullName evidence="2">exopolyphosphatase</fullName>
        <ecNumber evidence="2">3.6.1.11</ecNumber>
    </recommendedName>
</protein>
<dbReference type="NCBIfam" id="TIGR03706">
    <property type="entry name" value="exo_poly_only"/>
    <property type="match status" value="1"/>
</dbReference>
<dbReference type="OrthoDB" id="9807195at2"/>
<dbReference type="GO" id="GO:0006793">
    <property type="term" value="P:phosphorus metabolic process"/>
    <property type="evidence" value="ECO:0007669"/>
    <property type="project" value="InterPro"/>
</dbReference>
<dbReference type="PANTHER" id="PTHR30005:SF0">
    <property type="entry name" value="RETROGRADE REGULATION PROTEIN 2"/>
    <property type="match status" value="1"/>
</dbReference>
<dbReference type="RefSeq" id="WP_092479158.1">
    <property type="nucleotide sequence ID" value="NZ_FOXW01000001.1"/>
</dbReference>
<dbReference type="Proteomes" id="UP000199136">
    <property type="component" value="Unassembled WGS sequence"/>
</dbReference>
<dbReference type="GO" id="GO:0006357">
    <property type="term" value="P:regulation of transcription by RNA polymerase II"/>
    <property type="evidence" value="ECO:0007669"/>
    <property type="project" value="TreeGrafter"/>
</dbReference>
<dbReference type="InterPro" id="IPR048950">
    <property type="entry name" value="Ppx_GppA_C"/>
</dbReference>
<dbReference type="Pfam" id="PF21447">
    <property type="entry name" value="Ppx-GppA_III"/>
    <property type="match status" value="1"/>
</dbReference>
<evidence type="ECO:0000256" key="2">
    <source>
        <dbReference type="ARBA" id="ARBA00012451"/>
    </source>
</evidence>
<dbReference type="Pfam" id="PF02541">
    <property type="entry name" value="Ppx-GppA"/>
    <property type="match status" value="1"/>
</dbReference>
<dbReference type="AlphaFoldDB" id="A0A1I5UQE8"/>
<reference evidence="7 8" key="1">
    <citation type="submission" date="2016-10" db="EMBL/GenBank/DDBJ databases">
        <authorList>
            <person name="de Groot N.N."/>
        </authorList>
    </citation>
    <scope>NUCLEOTIDE SEQUENCE [LARGE SCALE GENOMIC DNA]</scope>
    <source>
        <strain evidence="7 8">DSM 20581</strain>
    </source>
</reference>
<evidence type="ECO:0000256" key="1">
    <source>
        <dbReference type="ARBA" id="ARBA00007125"/>
    </source>
</evidence>
<dbReference type="Gene3D" id="3.30.420.40">
    <property type="match status" value="1"/>
</dbReference>
<dbReference type="EMBL" id="FOXW01000001">
    <property type="protein sequence ID" value="SFP97449.1"/>
    <property type="molecule type" value="Genomic_DNA"/>
</dbReference>
<sequence>MSTERIGLIDIGSNTVRLVIFETDAYYNLHELQNIKTPARLYLYLSEEKILNQEGIDKLTKIMHSFKQVAIQYEVDTLMPVATAAIRQSKNQQEILDHIKEETGIKITLLAEEQEAYYGNYAVLHSIDEPNGVTIDIGGGSTEITYFEDKKLVHSISFPFGVVTLKEMFFDGKAHNDRKAIKKAKSFIQEQFSSLPWIQEKKVPVIAIGGSARNIANIHQRMIDYPLAGIHGYQMEREHLSKTLDTLENLDTDELNDLDGLSRDRTDIILPANLVFNALFDTVKASAFIFSNKGLREGVIMEYLNIHHNHPFDLHEIRKQTVERTARLYNIHPMVARQRVSIADKLFSVLANENILEADAYWKTCLRSGSYLYYLGSYIDNDAQSQNTFYIIANSNLAGLNHKDRVILALLASYKNKSLLKQYIKEIKDWFTEDELTLLHHLGGIIKFSEALNDSHINVVKDLAIEKTDDDTYTLRIVHKGDVLAEEYRANRQKKHLERILDAKVDIQFIEADDPVYTS</sequence>
<dbReference type="InterPro" id="IPR022371">
    <property type="entry name" value="Exopolyphosphatase"/>
</dbReference>
<gene>
    <name evidence="7" type="ORF">SAMN04488506_0131</name>
</gene>
<evidence type="ECO:0000313" key="7">
    <source>
        <dbReference type="EMBL" id="SFP97449.1"/>
    </source>
</evidence>
<feature type="domain" description="Ppx/GppA phosphatase C-terminal" evidence="6">
    <location>
        <begin position="317"/>
        <end position="436"/>
    </location>
</feature>
<dbReference type="InterPro" id="IPR003695">
    <property type="entry name" value="Ppx_GppA_N"/>
</dbReference>
<evidence type="ECO:0000313" key="8">
    <source>
        <dbReference type="Proteomes" id="UP000199136"/>
    </source>
</evidence>
<comment type="similarity">
    <text evidence="1">Belongs to the GppA/Ppx family.</text>
</comment>
<accession>A0A1I5UQE8</accession>
<dbReference type="Gene3D" id="3.30.420.150">
    <property type="entry name" value="Exopolyphosphatase. Domain 2"/>
    <property type="match status" value="1"/>
</dbReference>
<dbReference type="CDD" id="cd24052">
    <property type="entry name" value="ASKHA_NBD_HpPPX-GppA-like"/>
    <property type="match status" value="1"/>
</dbReference>
<keyword evidence="3" id="KW-0378">Hydrolase</keyword>
<dbReference type="GO" id="GO:0004309">
    <property type="term" value="F:exopolyphosphatase activity"/>
    <property type="evidence" value="ECO:0007669"/>
    <property type="project" value="UniProtKB-EC"/>
</dbReference>
<dbReference type="InterPro" id="IPR050273">
    <property type="entry name" value="GppA/Ppx_hydrolase"/>
</dbReference>
<evidence type="ECO:0000259" key="6">
    <source>
        <dbReference type="Pfam" id="PF21447"/>
    </source>
</evidence>
<dbReference type="PANTHER" id="PTHR30005">
    <property type="entry name" value="EXOPOLYPHOSPHATASE"/>
    <property type="match status" value="1"/>
</dbReference>
<evidence type="ECO:0000256" key="3">
    <source>
        <dbReference type="ARBA" id="ARBA00022801"/>
    </source>
</evidence>
<evidence type="ECO:0000256" key="4">
    <source>
        <dbReference type="ARBA" id="ARBA00047607"/>
    </source>
</evidence>
<name>A0A1I5UQE8_9LACT</name>